<keyword evidence="3" id="KW-0479">Metal-binding</keyword>
<dbReference type="PRINTS" id="PR00691">
    <property type="entry name" value="ADHESINB"/>
</dbReference>
<dbReference type="InterPro" id="IPR006127">
    <property type="entry name" value="ZnuA-like"/>
</dbReference>
<evidence type="ECO:0000256" key="4">
    <source>
        <dbReference type="ARBA" id="ARBA00022729"/>
    </source>
</evidence>
<organism evidence="5 6">
    <name type="scientific">Clostridium rhizosphaerae</name>
    <dbReference type="NCBI Taxonomy" id="2803861"/>
    <lineage>
        <taxon>Bacteria</taxon>
        <taxon>Bacillati</taxon>
        <taxon>Bacillota</taxon>
        <taxon>Clostridia</taxon>
        <taxon>Eubacteriales</taxon>
        <taxon>Clostridiaceae</taxon>
        <taxon>Clostridium</taxon>
    </lineage>
</organism>
<evidence type="ECO:0000313" key="5">
    <source>
        <dbReference type="EMBL" id="MBL4935763.1"/>
    </source>
</evidence>
<dbReference type="PANTHER" id="PTHR42953">
    <property type="entry name" value="HIGH-AFFINITY ZINC UPTAKE SYSTEM PROTEIN ZNUA-RELATED"/>
    <property type="match status" value="1"/>
</dbReference>
<dbReference type="RefSeq" id="WP_202748354.1">
    <property type="nucleotide sequence ID" value="NZ_JAESWC010000002.1"/>
</dbReference>
<protein>
    <submittedName>
        <fullName evidence="5">Metal ABC transporter substrate-binding protein</fullName>
    </submittedName>
</protein>
<dbReference type="InterPro" id="IPR006129">
    <property type="entry name" value="AdhesinB"/>
</dbReference>
<reference evidence="5 6" key="1">
    <citation type="submission" date="2021-01" db="EMBL/GenBank/DDBJ databases">
        <title>Genome public.</title>
        <authorList>
            <person name="Liu C."/>
            <person name="Sun Q."/>
        </authorList>
    </citation>
    <scope>NUCLEOTIDE SEQUENCE [LARGE SCALE GENOMIC DNA]</scope>
    <source>
        <strain evidence="5 6">YIM B02515</strain>
    </source>
</reference>
<name>A0ABS1T8U6_9CLOT</name>
<dbReference type="EMBL" id="JAESWC010000002">
    <property type="protein sequence ID" value="MBL4935763.1"/>
    <property type="molecule type" value="Genomic_DNA"/>
</dbReference>
<keyword evidence="6" id="KW-1185">Reference proteome</keyword>
<evidence type="ECO:0000313" key="6">
    <source>
        <dbReference type="Proteomes" id="UP000632377"/>
    </source>
</evidence>
<comment type="subcellular location">
    <subcellularLocation>
        <location evidence="1">Cell envelope</location>
    </subcellularLocation>
</comment>
<dbReference type="Pfam" id="PF01297">
    <property type="entry name" value="ZnuA"/>
    <property type="match status" value="1"/>
</dbReference>
<evidence type="ECO:0000256" key="1">
    <source>
        <dbReference type="ARBA" id="ARBA00004196"/>
    </source>
</evidence>
<sequence length="315" mass="37246">MRKIFIYTLIFIFIFAATGCKGTEGSNPKKIEPQAEEKAMNEKELSLNIVTTDKLLYNMVKDIVRDRHYVDYMFVSKEKLWNYKYSEDSINNISKKDLYFYWGSGMEPWVSDFVDKLSKTKIGPINIARGIKTISFDRELKYQDITLKDNPYFWLNIDYYKVAMLNIKNAIQDKDSKDRVYYEDNFSKAIKDVEVYQKKLKEAADKLKEYTFVVDGDNLDYFLKYYGFKTIKIYNYGYQLTQTDIDNNLKLTDKLKDNNNVIFLYDSEQNKKANEEIINKFSLKTGQINIYSNDIKYTDMLQSNLITLESFINAK</sequence>
<proteinExistence type="predicted"/>
<dbReference type="InterPro" id="IPR050492">
    <property type="entry name" value="Bact_metal-bind_prot9"/>
</dbReference>
<keyword evidence="4" id="KW-0732">Signal</keyword>
<accession>A0ABS1T8U6</accession>
<gene>
    <name evidence="5" type="ORF">JK636_08330</name>
</gene>
<dbReference type="PANTHER" id="PTHR42953:SF1">
    <property type="entry name" value="METAL-BINDING PROTEIN HI_0362-RELATED"/>
    <property type="match status" value="1"/>
</dbReference>
<keyword evidence="2" id="KW-0813">Transport</keyword>
<dbReference type="Gene3D" id="3.40.50.1980">
    <property type="entry name" value="Nitrogenase molybdenum iron protein domain"/>
    <property type="match status" value="2"/>
</dbReference>
<dbReference type="Proteomes" id="UP000632377">
    <property type="component" value="Unassembled WGS sequence"/>
</dbReference>
<dbReference type="PROSITE" id="PS51257">
    <property type="entry name" value="PROKAR_LIPOPROTEIN"/>
    <property type="match status" value="1"/>
</dbReference>
<dbReference type="SUPFAM" id="SSF53807">
    <property type="entry name" value="Helical backbone' metal receptor"/>
    <property type="match status" value="1"/>
</dbReference>
<comment type="caution">
    <text evidence="5">The sequence shown here is derived from an EMBL/GenBank/DDBJ whole genome shotgun (WGS) entry which is preliminary data.</text>
</comment>
<evidence type="ECO:0000256" key="3">
    <source>
        <dbReference type="ARBA" id="ARBA00022723"/>
    </source>
</evidence>
<evidence type="ECO:0000256" key="2">
    <source>
        <dbReference type="ARBA" id="ARBA00022448"/>
    </source>
</evidence>